<feature type="signal peptide" evidence="1">
    <location>
        <begin position="1"/>
        <end position="16"/>
    </location>
</feature>
<dbReference type="AlphaFoldDB" id="A0A395MV50"/>
<feature type="chain" id="PRO_5017460998" evidence="1">
    <location>
        <begin position="17"/>
        <end position="112"/>
    </location>
</feature>
<sequence>MLAVSAILIFLSSVQAGVAPVLRRDDFHGFPVGDTCLFTGGGPVGVANAVCAVSDGNAHTDKITSPTDEYEYYNRCYCVNGNFCCDQNAEVLGGENPVDYFKGAGCNCGDPM</sequence>
<keyword evidence="1" id="KW-0732">Signal</keyword>
<comment type="caution">
    <text evidence="2">The sequence shown here is derived from an EMBL/GenBank/DDBJ whole genome shotgun (WGS) entry which is preliminary data.</text>
</comment>
<evidence type="ECO:0000313" key="3">
    <source>
        <dbReference type="Proteomes" id="UP000265631"/>
    </source>
</evidence>
<gene>
    <name evidence="2" type="ORF">FIE12Z_4377</name>
</gene>
<dbReference type="Proteomes" id="UP000265631">
    <property type="component" value="Unassembled WGS sequence"/>
</dbReference>
<name>A0A395MV50_9HYPO</name>
<organism evidence="2 3">
    <name type="scientific">Fusarium flagelliforme</name>
    <dbReference type="NCBI Taxonomy" id="2675880"/>
    <lineage>
        <taxon>Eukaryota</taxon>
        <taxon>Fungi</taxon>
        <taxon>Dikarya</taxon>
        <taxon>Ascomycota</taxon>
        <taxon>Pezizomycotina</taxon>
        <taxon>Sordariomycetes</taxon>
        <taxon>Hypocreomycetidae</taxon>
        <taxon>Hypocreales</taxon>
        <taxon>Nectriaceae</taxon>
        <taxon>Fusarium</taxon>
        <taxon>Fusarium incarnatum-equiseti species complex</taxon>
    </lineage>
</organism>
<evidence type="ECO:0000256" key="1">
    <source>
        <dbReference type="SAM" id="SignalP"/>
    </source>
</evidence>
<accession>A0A395MV50</accession>
<reference evidence="2 3" key="1">
    <citation type="journal article" date="2018" name="PLoS Pathog.">
        <title>Evolution of structural diversity of trichothecenes, a family of toxins produced by plant pathogenic and entomopathogenic fungi.</title>
        <authorList>
            <person name="Proctor R.H."/>
            <person name="McCormick S.P."/>
            <person name="Kim H.S."/>
            <person name="Cardoza R.E."/>
            <person name="Stanley A.M."/>
            <person name="Lindo L."/>
            <person name="Kelly A."/>
            <person name="Brown D.W."/>
            <person name="Lee T."/>
            <person name="Vaughan M.M."/>
            <person name="Alexander N.J."/>
            <person name="Busman M."/>
            <person name="Gutierrez S."/>
        </authorList>
    </citation>
    <scope>NUCLEOTIDE SEQUENCE [LARGE SCALE GENOMIC DNA]</scope>
    <source>
        <strain evidence="2 3">NRRL 13405</strain>
    </source>
</reference>
<protein>
    <submittedName>
        <fullName evidence="2">Uncharacterized protein</fullName>
    </submittedName>
</protein>
<keyword evidence="3" id="KW-1185">Reference proteome</keyword>
<evidence type="ECO:0000313" key="2">
    <source>
        <dbReference type="EMBL" id="RFN51323.1"/>
    </source>
</evidence>
<proteinExistence type="predicted"/>
<dbReference type="EMBL" id="PXXK01000112">
    <property type="protein sequence ID" value="RFN51323.1"/>
    <property type="molecule type" value="Genomic_DNA"/>
</dbReference>